<dbReference type="GO" id="GO:0004177">
    <property type="term" value="F:aminopeptidase activity"/>
    <property type="evidence" value="ECO:0007669"/>
    <property type="project" value="UniProtKB-KW"/>
</dbReference>
<keyword evidence="3" id="KW-0645">Protease</keyword>
<dbReference type="InterPro" id="IPR000994">
    <property type="entry name" value="Pept_M24"/>
</dbReference>
<feature type="domain" description="Creatinase N-terminal" evidence="2">
    <location>
        <begin position="38"/>
        <end position="188"/>
    </location>
</feature>
<name>A0A932HZC8_UNCTE</name>
<dbReference type="Gene3D" id="3.40.350.10">
    <property type="entry name" value="Creatinase/prolidase N-terminal domain"/>
    <property type="match status" value="1"/>
</dbReference>
<protein>
    <submittedName>
        <fullName evidence="3">Aminopeptidase P family protein</fullName>
    </submittedName>
</protein>
<dbReference type="AlphaFoldDB" id="A0A932HZC8"/>
<evidence type="ECO:0000259" key="1">
    <source>
        <dbReference type="Pfam" id="PF00557"/>
    </source>
</evidence>
<comment type="caution">
    <text evidence="3">The sequence shown here is derived from an EMBL/GenBank/DDBJ whole genome shotgun (WGS) entry which is preliminary data.</text>
</comment>
<evidence type="ECO:0000259" key="2">
    <source>
        <dbReference type="Pfam" id="PF01321"/>
    </source>
</evidence>
<evidence type="ECO:0000313" key="4">
    <source>
        <dbReference type="Proteomes" id="UP000782312"/>
    </source>
</evidence>
<reference evidence="3" key="1">
    <citation type="submission" date="2020-07" db="EMBL/GenBank/DDBJ databases">
        <title>Huge and variable diversity of episymbiotic CPR bacteria and DPANN archaea in groundwater ecosystems.</title>
        <authorList>
            <person name="He C.Y."/>
            <person name="Keren R."/>
            <person name="Whittaker M."/>
            <person name="Farag I.F."/>
            <person name="Doudna J."/>
            <person name="Cate J.H.D."/>
            <person name="Banfield J.F."/>
        </authorList>
    </citation>
    <scope>NUCLEOTIDE SEQUENCE</scope>
    <source>
        <strain evidence="3">NC_groundwater_763_Ag_S-0.2um_68_21</strain>
    </source>
</reference>
<organism evidence="3 4">
    <name type="scientific">Tectimicrobiota bacterium</name>
    <dbReference type="NCBI Taxonomy" id="2528274"/>
    <lineage>
        <taxon>Bacteria</taxon>
        <taxon>Pseudomonadati</taxon>
        <taxon>Nitrospinota/Tectimicrobiota group</taxon>
        <taxon>Candidatus Tectimicrobiota</taxon>
    </lineage>
</organism>
<dbReference type="PANTHER" id="PTHR46112">
    <property type="entry name" value="AMINOPEPTIDASE"/>
    <property type="match status" value="1"/>
</dbReference>
<feature type="domain" description="Peptidase M24" evidence="1">
    <location>
        <begin position="195"/>
        <end position="402"/>
    </location>
</feature>
<sequence length="439" mass="50439">MPLDFLQKEHYQSPRRVYSQTGSDWQRRVDFDKMRRDRLDRAKAMMEKHNLDAIIMFKGENVRYTCSVFQGNWKNNIFIRYAVLCRGAKTPVLFETAGSDLECARIDAPWLEGNIRPAITWKWSETAEQMMVNRMADSVIDVLKEHKVDYQKGRIGIDIMDIQAFNAFTEKGVNLVNAWGAMSEARVIKTPEEIECLKISSTIGDTCMWMIKNEWLKPGVRECDITAAVNDLLYREGFDFVYDIIVASGGNTSPYRRWHTDKMVRAGDLMIVDINAIGPGGYFVDYVRCFKCAGDWTKRERELYREVYDSMYAGLAELKPGKTTKDVASKFPVYADDKYGTVTLQQFAHSIGLDLYEGMWISRAYSLDYPVEIKENMYFAIETFAGHPGLPQTVRLEENVLVGPDGPIIFTGMEHYDECIKDSPYYDFSNKSRGEARNG</sequence>
<gene>
    <name evidence="3" type="ORF">HYZ11_05815</name>
</gene>
<keyword evidence="3" id="KW-0378">Hydrolase</keyword>
<dbReference type="InterPro" id="IPR000587">
    <property type="entry name" value="Creatinase_N"/>
</dbReference>
<dbReference type="Pfam" id="PF01321">
    <property type="entry name" value="Creatinase_N"/>
    <property type="match status" value="1"/>
</dbReference>
<dbReference type="EMBL" id="JACPUR010000015">
    <property type="protein sequence ID" value="MBI3127100.1"/>
    <property type="molecule type" value="Genomic_DNA"/>
</dbReference>
<dbReference type="SUPFAM" id="SSF53092">
    <property type="entry name" value="Creatinase/prolidase N-terminal domain"/>
    <property type="match status" value="1"/>
</dbReference>
<dbReference type="Pfam" id="PF00557">
    <property type="entry name" value="Peptidase_M24"/>
    <property type="match status" value="1"/>
</dbReference>
<dbReference type="Proteomes" id="UP000782312">
    <property type="component" value="Unassembled WGS sequence"/>
</dbReference>
<dbReference type="InterPro" id="IPR050659">
    <property type="entry name" value="Peptidase_M24B"/>
</dbReference>
<keyword evidence="3" id="KW-0031">Aminopeptidase</keyword>
<dbReference type="InterPro" id="IPR029149">
    <property type="entry name" value="Creatin/AminoP/Spt16_N"/>
</dbReference>
<dbReference type="PANTHER" id="PTHR46112:SF2">
    <property type="entry name" value="XAA-PRO AMINOPEPTIDASE P-RELATED"/>
    <property type="match status" value="1"/>
</dbReference>
<proteinExistence type="predicted"/>
<dbReference type="SUPFAM" id="SSF55920">
    <property type="entry name" value="Creatinase/aminopeptidase"/>
    <property type="match status" value="1"/>
</dbReference>
<dbReference type="InterPro" id="IPR036005">
    <property type="entry name" value="Creatinase/aminopeptidase-like"/>
</dbReference>
<evidence type="ECO:0000313" key="3">
    <source>
        <dbReference type="EMBL" id="MBI3127100.1"/>
    </source>
</evidence>
<dbReference type="Gene3D" id="3.90.230.10">
    <property type="entry name" value="Creatinase/methionine aminopeptidase superfamily"/>
    <property type="match status" value="1"/>
</dbReference>
<accession>A0A932HZC8</accession>
<dbReference type="CDD" id="cd01066">
    <property type="entry name" value="APP_MetAP"/>
    <property type="match status" value="1"/>
</dbReference>